<dbReference type="AlphaFoldDB" id="A0A7D9DKB8"/>
<gene>
    <name evidence="1" type="ORF">PACLA_8A037164</name>
</gene>
<dbReference type="GO" id="GO:0005856">
    <property type="term" value="C:cytoskeleton"/>
    <property type="evidence" value="ECO:0007669"/>
    <property type="project" value="TreeGrafter"/>
</dbReference>
<comment type="caution">
    <text evidence="1">The sequence shown here is derived from an EMBL/GenBank/DDBJ whole genome shotgun (WGS) entry which is preliminary data.</text>
</comment>
<name>A0A7D9DKB8_PARCT</name>
<dbReference type="OrthoDB" id="5406014at2759"/>
<organism evidence="1 2">
    <name type="scientific">Paramuricea clavata</name>
    <name type="common">Red gorgonian</name>
    <name type="synonym">Violescent sea-whip</name>
    <dbReference type="NCBI Taxonomy" id="317549"/>
    <lineage>
        <taxon>Eukaryota</taxon>
        <taxon>Metazoa</taxon>
        <taxon>Cnidaria</taxon>
        <taxon>Anthozoa</taxon>
        <taxon>Octocorallia</taxon>
        <taxon>Malacalcyonacea</taxon>
        <taxon>Plexauridae</taxon>
        <taxon>Paramuricea</taxon>
    </lineage>
</organism>
<dbReference type="PROSITE" id="PS50297">
    <property type="entry name" value="ANK_REP_REGION"/>
    <property type="match status" value="1"/>
</dbReference>
<dbReference type="PANTHER" id="PTHR24168">
    <property type="entry name" value="KN MOTIF AND ANKYRIN REPEAT DOMAIN-CONTAINING"/>
    <property type="match status" value="1"/>
</dbReference>
<dbReference type="PANTHER" id="PTHR24168:SF21">
    <property type="entry name" value="KANK, ISOFORM D"/>
    <property type="match status" value="1"/>
</dbReference>
<reference evidence="1" key="1">
    <citation type="submission" date="2020-04" db="EMBL/GenBank/DDBJ databases">
        <authorList>
            <person name="Alioto T."/>
            <person name="Alioto T."/>
            <person name="Gomez Garrido J."/>
        </authorList>
    </citation>
    <scope>NUCLEOTIDE SEQUENCE</scope>
    <source>
        <strain evidence="1">A484AB</strain>
    </source>
</reference>
<dbReference type="InterPro" id="IPR036770">
    <property type="entry name" value="Ankyrin_rpt-contain_sf"/>
</dbReference>
<dbReference type="SMART" id="SM00248">
    <property type="entry name" value="ANK"/>
    <property type="match status" value="4"/>
</dbReference>
<dbReference type="InterPro" id="IPR047184">
    <property type="entry name" value="KANK1-4"/>
</dbReference>
<accession>A0A7D9DKB8</accession>
<evidence type="ECO:0000313" key="1">
    <source>
        <dbReference type="EMBL" id="CAB3987670.1"/>
    </source>
</evidence>
<dbReference type="Gene3D" id="1.25.40.20">
    <property type="entry name" value="Ankyrin repeat-containing domain"/>
    <property type="match status" value="1"/>
</dbReference>
<sequence length="228" mass="25152">MKNIEDYWFTCVTDERLEKESLADLIRVLEQHLPYLLDGIINSQDEHGNTALHYVVTYGKFDCVSELLKTNHCNVIITNKAGYSAVMLGSLKEVINPKYKVVLKRLFEKGNLNCIAQSTGQTALMLAAGTGNVDTVDLLLQCGAIENINTTDVDGSTALMCACEHGYANVVKRLLGVDGCDASIADHDGSTCFSIAMEHNRKDIALMIFNHIQVQNSRTPNKKKSVKI</sequence>
<dbReference type="Proteomes" id="UP001152795">
    <property type="component" value="Unassembled WGS sequence"/>
</dbReference>
<proteinExistence type="predicted"/>
<dbReference type="InterPro" id="IPR002110">
    <property type="entry name" value="Ankyrin_rpt"/>
</dbReference>
<dbReference type="GO" id="GO:0030837">
    <property type="term" value="P:negative regulation of actin filament polymerization"/>
    <property type="evidence" value="ECO:0007669"/>
    <property type="project" value="InterPro"/>
</dbReference>
<dbReference type="PROSITE" id="PS50088">
    <property type="entry name" value="ANK_REPEAT"/>
    <property type="match status" value="1"/>
</dbReference>
<keyword evidence="2" id="KW-1185">Reference proteome</keyword>
<dbReference type="EMBL" id="CACRXK020001214">
    <property type="protein sequence ID" value="CAB3987670.1"/>
    <property type="molecule type" value="Genomic_DNA"/>
</dbReference>
<protein>
    <submittedName>
        <fullName evidence="1">KN motif and ankyrin repeat domain-containing 1-like</fullName>
    </submittedName>
</protein>
<dbReference type="SUPFAM" id="SSF48403">
    <property type="entry name" value="Ankyrin repeat"/>
    <property type="match status" value="1"/>
</dbReference>
<dbReference type="Pfam" id="PF13857">
    <property type="entry name" value="Ank_5"/>
    <property type="match status" value="1"/>
</dbReference>
<dbReference type="GO" id="GO:0005737">
    <property type="term" value="C:cytoplasm"/>
    <property type="evidence" value="ECO:0007669"/>
    <property type="project" value="TreeGrafter"/>
</dbReference>
<dbReference type="Pfam" id="PF12796">
    <property type="entry name" value="Ank_2"/>
    <property type="match status" value="1"/>
</dbReference>
<evidence type="ECO:0000313" key="2">
    <source>
        <dbReference type="Proteomes" id="UP001152795"/>
    </source>
</evidence>